<dbReference type="GO" id="GO:0009055">
    <property type="term" value="F:electron transfer activity"/>
    <property type="evidence" value="ECO:0007669"/>
    <property type="project" value="InterPro"/>
</dbReference>
<name>A0A839UVW1_9GAMM</name>
<keyword evidence="1" id="KW-0732">Signal</keyword>
<sequence>MKLTQTLFPFLRTLSAIGLASFMAVDARAGSAVEQLNPATRALLGQEMRALEQGMHQLVSAYVAGDMVRVAQTAGQMKDGYIMRQQLTAAQRQELTTSLPDEFKLRDQDFHRYAAMLQHVAEEKHTDLVSYYYLKMMDACIGCHDRYARSRFPALIEDGHKDSQHQRSEGHHH</sequence>
<accession>A0A839UVW1</accession>
<evidence type="ECO:0000313" key="2">
    <source>
        <dbReference type="EMBL" id="MBB3169598.1"/>
    </source>
</evidence>
<protein>
    <recommendedName>
        <fullName evidence="4">Cytochrome c</fullName>
    </recommendedName>
</protein>
<feature type="signal peptide" evidence="1">
    <location>
        <begin position="1"/>
        <end position="29"/>
    </location>
</feature>
<feature type="chain" id="PRO_5032741673" description="Cytochrome c" evidence="1">
    <location>
        <begin position="30"/>
        <end position="173"/>
    </location>
</feature>
<keyword evidence="3" id="KW-1185">Reference proteome</keyword>
<organism evidence="2 3">
    <name type="scientific">Simiduia aestuariiviva</name>
    <dbReference type="NCBI Taxonomy" id="1510459"/>
    <lineage>
        <taxon>Bacteria</taxon>
        <taxon>Pseudomonadati</taxon>
        <taxon>Pseudomonadota</taxon>
        <taxon>Gammaproteobacteria</taxon>
        <taxon>Cellvibrionales</taxon>
        <taxon>Cellvibrionaceae</taxon>
        <taxon>Simiduia</taxon>
    </lineage>
</organism>
<dbReference type="EMBL" id="JACHXZ010000004">
    <property type="protein sequence ID" value="MBB3169598.1"/>
    <property type="molecule type" value="Genomic_DNA"/>
</dbReference>
<evidence type="ECO:0008006" key="4">
    <source>
        <dbReference type="Google" id="ProtNLM"/>
    </source>
</evidence>
<dbReference type="InterPro" id="IPR010980">
    <property type="entry name" value="Cyt_c/b562"/>
</dbReference>
<evidence type="ECO:0000313" key="3">
    <source>
        <dbReference type="Proteomes" id="UP000559987"/>
    </source>
</evidence>
<dbReference type="RefSeq" id="WP_183911101.1">
    <property type="nucleotide sequence ID" value="NZ_JACHXZ010000004.1"/>
</dbReference>
<dbReference type="Gene3D" id="1.20.120.10">
    <property type="entry name" value="Cytochrome c/b562"/>
    <property type="match status" value="1"/>
</dbReference>
<dbReference type="AlphaFoldDB" id="A0A839UVW1"/>
<dbReference type="SUPFAM" id="SSF47175">
    <property type="entry name" value="Cytochromes"/>
    <property type="match status" value="1"/>
</dbReference>
<dbReference type="GO" id="GO:0005506">
    <property type="term" value="F:iron ion binding"/>
    <property type="evidence" value="ECO:0007669"/>
    <property type="project" value="InterPro"/>
</dbReference>
<dbReference type="Proteomes" id="UP000559987">
    <property type="component" value="Unassembled WGS sequence"/>
</dbReference>
<gene>
    <name evidence="2" type="ORF">FHS30_002811</name>
</gene>
<comment type="caution">
    <text evidence="2">The sequence shown here is derived from an EMBL/GenBank/DDBJ whole genome shotgun (WGS) entry which is preliminary data.</text>
</comment>
<proteinExistence type="predicted"/>
<dbReference type="GO" id="GO:0020037">
    <property type="term" value="F:heme binding"/>
    <property type="evidence" value="ECO:0007669"/>
    <property type="project" value="InterPro"/>
</dbReference>
<reference evidence="2 3" key="1">
    <citation type="submission" date="2020-08" db="EMBL/GenBank/DDBJ databases">
        <title>Genomic Encyclopedia of Type Strains, Phase III (KMG-III): the genomes of soil and plant-associated and newly described type strains.</title>
        <authorList>
            <person name="Whitman W."/>
        </authorList>
    </citation>
    <scope>NUCLEOTIDE SEQUENCE [LARGE SCALE GENOMIC DNA]</scope>
    <source>
        <strain evidence="2 3">CECT 8571</strain>
    </source>
</reference>
<evidence type="ECO:0000256" key="1">
    <source>
        <dbReference type="SAM" id="SignalP"/>
    </source>
</evidence>
<dbReference type="GO" id="GO:0022900">
    <property type="term" value="P:electron transport chain"/>
    <property type="evidence" value="ECO:0007669"/>
    <property type="project" value="InterPro"/>
</dbReference>